<name>A0ABU2SB88_9ACTN</name>
<evidence type="ECO:0000313" key="5">
    <source>
        <dbReference type="Proteomes" id="UP001183615"/>
    </source>
</evidence>
<sequence length="191" mass="20381">MAAQRMTREERRRQLLNTAHDIVRTEGTDALTLVSLAERAGVSRPVTYEHFTTRGGLLLALYRAYDERLGRAIRDAVREHAETLEDVAAILAAAYVDGVLAAGPECERISAALSGSRETSDFRRASREFYVETFGRALAPFASTGQAPDPAPLIGALGATEALAQAAAEERLSRTAAVSAAAAALARAARL</sequence>
<proteinExistence type="predicted"/>
<reference evidence="5" key="1">
    <citation type="submission" date="2023-07" db="EMBL/GenBank/DDBJ databases">
        <title>30 novel species of actinomycetes from the DSMZ collection.</title>
        <authorList>
            <person name="Nouioui I."/>
        </authorList>
    </citation>
    <scope>NUCLEOTIDE SEQUENCE [LARGE SCALE GENOMIC DNA]</scope>
    <source>
        <strain evidence="5">DSM 41886</strain>
    </source>
</reference>
<dbReference type="Pfam" id="PF00440">
    <property type="entry name" value="TetR_N"/>
    <property type="match status" value="1"/>
</dbReference>
<dbReference type="RefSeq" id="WP_311620396.1">
    <property type="nucleotide sequence ID" value="NZ_JAVREV010000018.1"/>
</dbReference>
<keyword evidence="5" id="KW-1185">Reference proteome</keyword>
<dbReference type="InterPro" id="IPR009057">
    <property type="entry name" value="Homeodomain-like_sf"/>
</dbReference>
<dbReference type="SUPFAM" id="SSF46689">
    <property type="entry name" value="Homeodomain-like"/>
    <property type="match status" value="1"/>
</dbReference>
<protein>
    <submittedName>
        <fullName evidence="4">TetR/AcrR family transcriptional regulator</fullName>
    </submittedName>
</protein>
<evidence type="ECO:0000256" key="2">
    <source>
        <dbReference type="PROSITE-ProRule" id="PRU00335"/>
    </source>
</evidence>
<dbReference type="PRINTS" id="PR00455">
    <property type="entry name" value="HTHTETR"/>
</dbReference>
<evidence type="ECO:0000256" key="1">
    <source>
        <dbReference type="ARBA" id="ARBA00023125"/>
    </source>
</evidence>
<accession>A0ABU2SB88</accession>
<keyword evidence="1 2" id="KW-0238">DNA-binding</keyword>
<comment type="caution">
    <text evidence="4">The sequence shown here is derived from an EMBL/GenBank/DDBJ whole genome shotgun (WGS) entry which is preliminary data.</text>
</comment>
<dbReference type="InterPro" id="IPR001647">
    <property type="entry name" value="HTH_TetR"/>
</dbReference>
<dbReference type="EMBL" id="JAVREV010000018">
    <property type="protein sequence ID" value="MDT0446237.1"/>
    <property type="molecule type" value="Genomic_DNA"/>
</dbReference>
<evidence type="ECO:0000313" key="4">
    <source>
        <dbReference type="EMBL" id="MDT0446237.1"/>
    </source>
</evidence>
<dbReference type="PROSITE" id="PS50977">
    <property type="entry name" value="HTH_TETR_2"/>
    <property type="match status" value="1"/>
</dbReference>
<feature type="domain" description="HTH tetR-type" evidence="3">
    <location>
        <begin position="9"/>
        <end position="69"/>
    </location>
</feature>
<evidence type="ECO:0000259" key="3">
    <source>
        <dbReference type="PROSITE" id="PS50977"/>
    </source>
</evidence>
<gene>
    <name evidence="4" type="ORF">RM779_27120</name>
</gene>
<dbReference type="Gene3D" id="1.10.357.10">
    <property type="entry name" value="Tetracycline Repressor, domain 2"/>
    <property type="match status" value="1"/>
</dbReference>
<organism evidence="4 5">
    <name type="scientific">Streptomyces johnsoniae</name>
    <dbReference type="NCBI Taxonomy" id="3075532"/>
    <lineage>
        <taxon>Bacteria</taxon>
        <taxon>Bacillati</taxon>
        <taxon>Actinomycetota</taxon>
        <taxon>Actinomycetes</taxon>
        <taxon>Kitasatosporales</taxon>
        <taxon>Streptomycetaceae</taxon>
        <taxon>Streptomyces</taxon>
    </lineage>
</organism>
<feature type="DNA-binding region" description="H-T-H motif" evidence="2">
    <location>
        <begin position="32"/>
        <end position="51"/>
    </location>
</feature>
<dbReference type="Proteomes" id="UP001183615">
    <property type="component" value="Unassembled WGS sequence"/>
</dbReference>